<gene>
    <name evidence="2" type="ORF">E4K67_26390</name>
</gene>
<dbReference type="Pfam" id="PF01455">
    <property type="entry name" value="HupF_HypC"/>
    <property type="match status" value="1"/>
</dbReference>
<dbReference type="AlphaFoldDB" id="A0A4Z0R0U7"/>
<dbReference type="Gene3D" id="2.30.30.140">
    <property type="match status" value="1"/>
</dbReference>
<dbReference type="NCBIfam" id="TIGR00074">
    <property type="entry name" value="hypC_hupF"/>
    <property type="match status" value="1"/>
</dbReference>
<dbReference type="SUPFAM" id="SSF159127">
    <property type="entry name" value="HupF/HypC-like"/>
    <property type="match status" value="1"/>
</dbReference>
<dbReference type="EMBL" id="SPQQ01000017">
    <property type="protein sequence ID" value="TGE35256.1"/>
    <property type="molecule type" value="Genomic_DNA"/>
</dbReference>
<protein>
    <submittedName>
        <fullName evidence="2">HypC/HybG/HupF family hydrogenase formation chaperone</fullName>
    </submittedName>
</protein>
<accession>A0A4Z0R0U7</accession>
<dbReference type="PANTHER" id="PTHR35177:SF2">
    <property type="entry name" value="HYDROGENASE MATURATION FACTOR HYBG"/>
    <property type="match status" value="1"/>
</dbReference>
<dbReference type="InterPro" id="IPR019812">
    <property type="entry name" value="Hydgase_assmbl_chp_CS"/>
</dbReference>
<dbReference type="PROSITE" id="PS01097">
    <property type="entry name" value="HUPF_HYPC"/>
    <property type="match status" value="1"/>
</dbReference>
<evidence type="ECO:0000313" key="2">
    <source>
        <dbReference type="EMBL" id="TGE35256.1"/>
    </source>
</evidence>
<proteinExistence type="inferred from homology"/>
<evidence type="ECO:0000313" key="3">
    <source>
        <dbReference type="Proteomes" id="UP000298460"/>
    </source>
</evidence>
<dbReference type="InterPro" id="IPR001109">
    <property type="entry name" value="Hydrogenase_HupF/HypC"/>
</dbReference>
<dbReference type="GO" id="GO:0051604">
    <property type="term" value="P:protein maturation"/>
    <property type="evidence" value="ECO:0007669"/>
    <property type="project" value="TreeGrafter"/>
</dbReference>
<comment type="similarity">
    <text evidence="1">Belongs to the HupF/HypC family.</text>
</comment>
<dbReference type="PANTHER" id="PTHR35177">
    <property type="entry name" value="HYDROGENASE MATURATION FACTOR HYBG"/>
    <property type="match status" value="1"/>
</dbReference>
<evidence type="ECO:0000256" key="1">
    <source>
        <dbReference type="ARBA" id="ARBA00006018"/>
    </source>
</evidence>
<dbReference type="OrthoDB" id="9806017at2"/>
<dbReference type="GO" id="GO:0005506">
    <property type="term" value="F:iron ion binding"/>
    <property type="evidence" value="ECO:0007669"/>
    <property type="project" value="TreeGrafter"/>
</dbReference>
<dbReference type="RefSeq" id="WP_135552238.1">
    <property type="nucleotide sequence ID" value="NZ_SPQQ01000017.1"/>
</dbReference>
<sequence length="75" mass="8250">MCLAVPGRVLSIKGQMGIIEVGNIKRKVFLHLVPEVSVDDYVLTHAGCAIQMIDEVEAKITLDILKELAESEVCR</sequence>
<dbReference type="Proteomes" id="UP000298460">
    <property type="component" value="Unassembled WGS sequence"/>
</dbReference>
<reference evidence="2 3" key="1">
    <citation type="submission" date="2019-03" db="EMBL/GenBank/DDBJ databases">
        <title>Draft Genome Sequence of Desulfosporosinus fructosivorans Strain 63.6F, Isolated from Marine Sediment in the Baltic Sea.</title>
        <authorList>
            <person name="Hausmann B."/>
            <person name="Vandieken V."/>
            <person name="Pjevac P."/>
            <person name="Schreck K."/>
            <person name="Herbold C.W."/>
            <person name="Loy A."/>
        </authorList>
    </citation>
    <scope>NUCLEOTIDE SEQUENCE [LARGE SCALE GENOMIC DNA]</scope>
    <source>
        <strain evidence="2 3">63.6F</strain>
    </source>
</reference>
<keyword evidence="3" id="KW-1185">Reference proteome</keyword>
<name>A0A4Z0R0U7_9FIRM</name>
<dbReference type="PRINTS" id="PR00445">
    <property type="entry name" value="HUPFHYPC"/>
</dbReference>
<comment type="caution">
    <text evidence="2">The sequence shown here is derived from an EMBL/GenBank/DDBJ whole genome shotgun (WGS) entry which is preliminary data.</text>
</comment>
<dbReference type="GO" id="GO:1902670">
    <property type="term" value="F:carbon dioxide binding"/>
    <property type="evidence" value="ECO:0007669"/>
    <property type="project" value="TreeGrafter"/>
</dbReference>
<organism evidence="2 3">
    <name type="scientific">Desulfosporosinus fructosivorans</name>
    <dbReference type="NCBI Taxonomy" id="2018669"/>
    <lineage>
        <taxon>Bacteria</taxon>
        <taxon>Bacillati</taxon>
        <taxon>Bacillota</taxon>
        <taxon>Clostridia</taxon>
        <taxon>Eubacteriales</taxon>
        <taxon>Desulfitobacteriaceae</taxon>
        <taxon>Desulfosporosinus</taxon>
    </lineage>
</organism>